<name>A0ABU6AWQ2_9NOCA</name>
<evidence type="ECO:0000313" key="5">
    <source>
        <dbReference type="Proteomes" id="UP001348098"/>
    </source>
</evidence>
<dbReference type="PANTHER" id="PTHR42794">
    <property type="entry name" value="HEMIN IMPORT ATP-BINDING PROTEIN HMUV"/>
    <property type="match status" value="1"/>
</dbReference>
<dbReference type="InterPro" id="IPR027417">
    <property type="entry name" value="P-loop_NTPase"/>
</dbReference>
<dbReference type="PROSITE" id="PS50893">
    <property type="entry name" value="ABC_TRANSPORTER_2"/>
    <property type="match status" value="1"/>
</dbReference>
<feature type="domain" description="ABC transporter" evidence="3">
    <location>
        <begin position="2"/>
        <end position="235"/>
    </location>
</feature>
<organism evidence="4 5">
    <name type="scientific">Nocardia implantans</name>
    <dbReference type="NCBI Taxonomy" id="3108168"/>
    <lineage>
        <taxon>Bacteria</taxon>
        <taxon>Bacillati</taxon>
        <taxon>Actinomycetota</taxon>
        <taxon>Actinomycetes</taxon>
        <taxon>Mycobacteriales</taxon>
        <taxon>Nocardiaceae</taxon>
        <taxon>Nocardia</taxon>
    </lineage>
</organism>
<dbReference type="SUPFAM" id="SSF52540">
    <property type="entry name" value="P-loop containing nucleoside triphosphate hydrolases"/>
    <property type="match status" value="1"/>
</dbReference>
<keyword evidence="5" id="KW-1185">Reference proteome</keyword>
<dbReference type="Gene3D" id="3.40.50.300">
    <property type="entry name" value="P-loop containing nucleotide triphosphate hydrolases"/>
    <property type="match status" value="1"/>
</dbReference>
<evidence type="ECO:0000313" key="4">
    <source>
        <dbReference type="EMBL" id="MEB3511911.1"/>
    </source>
</evidence>
<dbReference type="InterPro" id="IPR003593">
    <property type="entry name" value="AAA+_ATPase"/>
</dbReference>
<evidence type="ECO:0000259" key="3">
    <source>
        <dbReference type="PROSITE" id="PS50893"/>
    </source>
</evidence>
<dbReference type="GO" id="GO:0005524">
    <property type="term" value="F:ATP binding"/>
    <property type="evidence" value="ECO:0007669"/>
    <property type="project" value="UniProtKB-KW"/>
</dbReference>
<dbReference type="Pfam" id="PF00005">
    <property type="entry name" value="ABC_tran"/>
    <property type="match status" value="1"/>
</dbReference>
<accession>A0ABU6AWQ2</accession>
<comment type="caution">
    <text evidence="4">The sequence shown here is derived from an EMBL/GenBank/DDBJ whole genome shotgun (WGS) entry which is preliminary data.</text>
</comment>
<dbReference type="Proteomes" id="UP001348098">
    <property type="component" value="Unassembled WGS sequence"/>
</dbReference>
<dbReference type="PANTHER" id="PTHR42794:SF2">
    <property type="entry name" value="ABC TRANSPORTER ATP-BINDING PROTEIN"/>
    <property type="match status" value="1"/>
</dbReference>
<dbReference type="PROSITE" id="PS00211">
    <property type="entry name" value="ABC_TRANSPORTER_1"/>
    <property type="match status" value="1"/>
</dbReference>
<sequence>MITVDDVGFSYGGQVVLDGVGLIAEPGTTVGLIGPNGSGKSTLLRLLYRALRPRSGVVAIDDTPVEALRGRALAARLAVVAQESPAETAITVAETVLLGRAPWAGALQGYSRADRIAAAAALARVGARHLADRPYTALSGGERQRVLIARALAQQADHLLLDEPTNHLDIGYQHELLGLIRGLTTTTTLVVLHDLNLAARYCDRLVLLHRGRVAAAGPVAEVLTPAVLEPVYGVCVHMSAAFGAMQLLFGPRDAESPTEVLDPGKAAAR</sequence>
<evidence type="ECO:0000256" key="1">
    <source>
        <dbReference type="ARBA" id="ARBA00022741"/>
    </source>
</evidence>
<reference evidence="4 5" key="1">
    <citation type="submission" date="2023-12" db="EMBL/GenBank/DDBJ databases">
        <title>novel species in genus Nocarida.</title>
        <authorList>
            <person name="Li Z."/>
        </authorList>
    </citation>
    <scope>NUCLEOTIDE SEQUENCE [LARGE SCALE GENOMIC DNA]</scope>
    <source>
        <strain evidence="4 5">CDC186</strain>
    </source>
</reference>
<gene>
    <name evidence="4" type="ORF">U3653_17925</name>
</gene>
<dbReference type="EMBL" id="JAYKYQ010000007">
    <property type="protein sequence ID" value="MEB3511911.1"/>
    <property type="molecule type" value="Genomic_DNA"/>
</dbReference>
<dbReference type="RefSeq" id="WP_195081324.1">
    <property type="nucleotide sequence ID" value="NZ_JAYESH010000006.1"/>
</dbReference>
<keyword evidence="1" id="KW-0547">Nucleotide-binding</keyword>
<dbReference type="InterPro" id="IPR003439">
    <property type="entry name" value="ABC_transporter-like_ATP-bd"/>
</dbReference>
<dbReference type="SMART" id="SM00382">
    <property type="entry name" value="AAA"/>
    <property type="match status" value="1"/>
</dbReference>
<dbReference type="InterPro" id="IPR017871">
    <property type="entry name" value="ABC_transporter-like_CS"/>
</dbReference>
<protein>
    <submittedName>
        <fullName evidence="4">ABC transporter ATP-binding protein</fullName>
    </submittedName>
</protein>
<dbReference type="CDD" id="cd03214">
    <property type="entry name" value="ABC_Iron-Siderophores_B12_Hemin"/>
    <property type="match status" value="1"/>
</dbReference>
<proteinExistence type="predicted"/>
<keyword evidence="2 4" id="KW-0067">ATP-binding</keyword>
<evidence type="ECO:0000256" key="2">
    <source>
        <dbReference type="ARBA" id="ARBA00022840"/>
    </source>
</evidence>